<feature type="domain" description="ER-bound oxygenase mpaB/mpaB'/Rubber oxygenase catalytic" evidence="1">
    <location>
        <begin position="13"/>
        <end position="235"/>
    </location>
</feature>
<reference evidence="3" key="1">
    <citation type="journal article" date="2019" name="Int. J. Syst. Evol. Microbiol.">
        <title>The Global Catalogue of Microorganisms (GCM) 10K type strain sequencing project: providing services to taxonomists for standard genome sequencing and annotation.</title>
        <authorList>
            <consortium name="The Broad Institute Genomics Platform"/>
            <consortium name="The Broad Institute Genome Sequencing Center for Infectious Disease"/>
            <person name="Wu L."/>
            <person name="Ma J."/>
        </authorList>
    </citation>
    <scope>NUCLEOTIDE SEQUENCE [LARGE SCALE GENOMIC DNA]</scope>
    <source>
        <strain evidence="3">JCM 13595</strain>
    </source>
</reference>
<dbReference type="PANTHER" id="PTHR36151">
    <property type="entry name" value="BLR2777 PROTEIN"/>
    <property type="match status" value="1"/>
</dbReference>
<keyword evidence="3" id="KW-1185">Reference proteome</keyword>
<comment type="caution">
    <text evidence="2">The sequence shown here is derived from an EMBL/GenBank/DDBJ whole genome shotgun (WGS) entry which is preliminary data.</text>
</comment>
<name>A0ABP5FKZ6_9MICC</name>
<dbReference type="RefSeq" id="WP_343955913.1">
    <property type="nucleotide sequence ID" value="NZ_BAAAMN010000007.1"/>
</dbReference>
<dbReference type="Pfam" id="PF09995">
    <property type="entry name" value="MPAB_Lcp_cat"/>
    <property type="match status" value="1"/>
</dbReference>
<evidence type="ECO:0000313" key="3">
    <source>
        <dbReference type="Proteomes" id="UP001501461"/>
    </source>
</evidence>
<dbReference type="PANTHER" id="PTHR36151:SF3">
    <property type="entry name" value="ER-BOUND OXYGENASE MPAB_MPAB'_RUBBER OXYGENASE CATALYTIC DOMAIN-CONTAINING PROTEIN"/>
    <property type="match status" value="1"/>
</dbReference>
<protein>
    <submittedName>
        <fullName evidence="2">Oxygenase MpaB family protein</fullName>
    </submittedName>
</protein>
<dbReference type="EMBL" id="BAAAMN010000007">
    <property type="protein sequence ID" value="GAA2027330.1"/>
    <property type="molecule type" value="Genomic_DNA"/>
</dbReference>
<proteinExistence type="predicted"/>
<organism evidence="2 3">
    <name type="scientific">Yaniella flava</name>
    <dbReference type="NCBI Taxonomy" id="287930"/>
    <lineage>
        <taxon>Bacteria</taxon>
        <taxon>Bacillati</taxon>
        <taxon>Actinomycetota</taxon>
        <taxon>Actinomycetes</taxon>
        <taxon>Micrococcales</taxon>
        <taxon>Micrococcaceae</taxon>
        <taxon>Yaniella</taxon>
    </lineage>
</organism>
<gene>
    <name evidence="2" type="ORF">GCM10009720_03830</name>
</gene>
<dbReference type="InterPro" id="IPR018713">
    <property type="entry name" value="MPAB/Lcp_cat_dom"/>
</dbReference>
<evidence type="ECO:0000313" key="2">
    <source>
        <dbReference type="EMBL" id="GAA2027330.1"/>
    </source>
</evidence>
<sequence length="267" mass="30021">MDVKSPRTDVQLAWEGIVLAGAGAAIALQVAHRPVAAGVAQHSNFTADPLGRLRRTLQYIYAVVLPEAQLARTTVANWVSRAHEPVEGTLDGAQYSAADPDTQRWVTSTLYWTAEQVRWRIWGEQHPDDAEQIYRSYAVLGTALGMPKEYWPRDRAAFQQYWEWQTSDLEVTKNARQIMADLFAAESAPAWLRTAMPLAKFLTAGLLPAHIRIQLGLDWDGADSMREDRLWRVLRRTYPRLPTGIRHAPTRFVVTGLTYKGPGTRSG</sequence>
<accession>A0ABP5FKZ6</accession>
<dbReference type="Proteomes" id="UP001501461">
    <property type="component" value="Unassembled WGS sequence"/>
</dbReference>
<evidence type="ECO:0000259" key="1">
    <source>
        <dbReference type="Pfam" id="PF09995"/>
    </source>
</evidence>